<dbReference type="Proteomes" id="UP001162164">
    <property type="component" value="Unassembled WGS sequence"/>
</dbReference>
<organism evidence="4 5">
    <name type="scientific">Molorchus minor</name>
    <dbReference type="NCBI Taxonomy" id="1323400"/>
    <lineage>
        <taxon>Eukaryota</taxon>
        <taxon>Metazoa</taxon>
        <taxon>Ecdysozoa</taxon>
        <taxon>Arthropoda</taxon>
        <taxon>Hexapoda</taxon>
        <taxon>Insecta</taxon>
        <taxon>Pterygota</taxon>
        <taxon>Neoptera</taxon>
        <taxon>Endopterygota</taxon>
        <taxon>Coleoptera</taxon>
        <taxon>Polyphaga</taxon>
        <taxon>Cucujiformia</taxon>
        <taxon>Chrysomeloidea</taxon>
        <taxon>Cerambycidae</taxon>
        <taxon>Lamiinae</taxon>
        <taxon>Monochamini</taxon>
        <taxon>Molorchus</taxon>
    </lineage>
</organism>
<dbReference type="InterPro" id="IPR027038">
    <property type="entry name" value="RanGap"/>
</dbReference>
<dbReference type="EMBL" id="JAPWTJ010000492">
    <property type="protein sequence ID" value="KAJ8977928.1"/>
    <property type="molecule type" value="Genomic_DNA"/>
</dbReference>
<keyword evidence="1" id="KW-0343">GTPase activation</keyword>
<proteinExistence type="predicted"/>
<dbReference type="Pfam" id="PF13516">
    <property type="entry name" value="LRR_6"/>
    <property type="match status" value="4"/>
</dbReference>
<comment type="caution">
    <text evidence="4">The sequence shown here is derived from an EMBL/GenBank/DDBJ whole genome shotgun (WGS) entry which is preliminary data.</text>
</comment>
<evidence type="ECO:0000313" key="5">
    <source>
        <dbReference type="Proteomes" id="UP001162164"/>
    </source>
</evidence>
<dbReference type="SMART" id="SM00368">
    <property type="entry name" value="LRR_RI"/>
    <property type="match status" value="6"/>
</dbReference>
<protein>
    <recommendedName>
        <fullName evidence="6">Leucine-rich repeat-containing protein 34</fullName>
    </recommendedName>
</protein>
<evidence type="ECO:0000256" key="1">
    <source>
        <dbReference type="ARBA" id="ARBA00022468"/>
    </source>
</evidence>
<evidence type="ECO:0000256" key="3">
    <source>
        <dbReference type="ARBA" id="ARBA00022737"/>
    </source>
</evidence>
<reference evidence="4" key="1">
    <citation type="journal article" date="2023" name="Insect Mol. Biol.">
        <title>Genome sequencing provides insights into the evolution of gene families encoding plant cell wall-degrading enzymes in longhorned beetles.</title>
        <authorList>
            <person name="Shin N.R."/>
            <person name="Okamura Y."/>
            <person name="Kirsch R."/>
            <person name="Pauchet Y."/>
        </authorList>
    </citation>
    <scope>NUCLEOTIDE SEQUENCE</scope>
    <source>
        <strain evidence="4">MMC_N1</strain>
    </source>
</reference>
<dbReference type="Gene3D" id="3.80.10.10">
    <property type="entry name" value="Ribonuclease Inhibitor"/>
    <property type="match status" value="2"/>
</dbReference>
<dbReference type="SUPFAM" id="SSF52047">
    <property type="entry name" value="RNI-like"/>
    <property type="match status" value="1"/>
</dbReference>
<evidence type="ECO:0008006" key="6">
    <source>
        <dbReference type="Google" id="ProtNLM"/>
    </source>
</evidence>
<dbReference type="InterPro" id="IPR032675">
    <property type="entry name" value="LRR_dom_sf"/>
</dbReference>
<keyword evidence="2" id="KW-0433">Leucine-rich repeat</keyword>
<accession>A0ABQ9JI98</accession>
<name>A0ABQ9JI98_9CUCU</name>
<keyword evidence="3" id="KW-0677">Repeat</keyword>
<dbReference type="PANTHER" id="PTHR24113">
    <property type="entry name" value="RAN GTPASE-ACTIVATING PROTEIN 1"/>
    <property type="match status" value="1"/>
</dbReference>
<sequence>MHKIAAFMRERPLEIVSVDLSYNHIGVRGVQILAEEFFHDDNNLRHINLMQCDIKSAGIKWLATSECLKLESCRINGNPLGPEAAQWICHLIQECPTLVHLDIAETDQILESIECILIVCERSTLKYLDISKIIPLHHYTKYDPSILADNLAVVLKLNETLLELHMQKCCFDGHDVDLIVSGLAINKYLQVLDLGYNKMGDLGIQSIASWLKTRPVLRALIVPGNYIKEFGARALHFGLPFSRVRYLDMTDNKINDVGLTFLLDSIKKSTQMRLFFIWGNTVGPTSCKRIERMLESGVFDQEYIDIKLYTVDGQLYPAYYPSKHYKHKYYCVMDYGCAVELKIKRNKLPHPDALPRGLINMAHVARYPPIDDSLGLKVRKEPICEDEDAPKNENG</sequence>
<gene>
    <name evidence="4" type="ORF">NQ317_002902</name>
</gene>
<keyword evidence="5" id="KW-1185">Reference proteome</keyword>
<dbReference type="InterPro" id="IPR001611">
    <property type="entry name" value="Leu-rich_rpt"/>
</dbReference>
<evidence type="ECO:0000313" key="4">
    <source>
        <dbReference type="EMBL" id="KAJ8977928.1"/>
    </source>
</evidence>
<evidence type="ECO:0000256" key="2">
    <source>
        <dbReference type="ARBA" id="ARBA00022614"/>
    </source>
</evidence>
<dbReference type="PANTHER" id="PTHR24113:SF12">
    <property type="entry name" value="RAN GTPASE-ACTIVATING PROTEIN 1"/>
    <property type="match status" value="1"/>
</dbReference>